<evidence type="ECO:0000259" key="1">
    <source>
        <dbReference type="Pfam" id="PF12937"/>
    </source>
</evidence>
<reference evidence="2 3" key="1">
    <citation type="submission" date="2016-07" db="EMBL/GenBank/DDBJ databases">
        <title>Pervasive Adenine N6-methylation of Active Genes in Fungi.</title>
        <authorList>
            <consortium name="DOE Joint Genome Institute"/>
            <person name="Mondo S.J."/>
            <person name="Dannebaum R.O."/>
            <person name="Kuo R.C."/>
            <person name="Labutti K."/>
            <person name="Haridas S."/>
            <person name="Kuo A."/>
            <person name="Salamov A."/>
            <person name="Ahrendt S.R."/>
            <person name="Lipzen A."/>
            <person name="Sullivan W."/>
            <person name="Andreopoulos W.B."/>
            <person name="Clum A."/>
            <person name="Lindquist E."/>
            <person name="Daum C."/>
            <person name="Ramamoorthy G.K."/>
            <person name="Gryganskyi A."/>
            <person name="Culley D."/>
            <person name="Magnuson J.K."/>
            <person name="James T.Y."/>
            <person name="O'Malley M.A."/>
            <person name="Stajich J.E."/>
            <person name="Spatafora J.W."/>
            <person name="Visel A."/>
            <person name="Grigoriev I.V."/>
        </authorList>
    </citation>
    <scope>NUCLEOTIDE SEQUENCE [LARGE SCALE GENOMIC DNA]</scope>
    <source>
        <strain evidence="2 3">NRRL 3301</strain>
    </source>
</reference>
<dbReference type="CDD" id="cd09917">
    <property type="entry name" value="F-box_SF"/>
    <property type="match status" value="1"/>
</dbReference>
<gene>
    <name evidence="2" type="ORF">DM01DRAFT_326350</name>
</gene>
<organism evidence="2 3">
    <name type="scientific">Hesseltinella vesiculosa</name>
    <dbReference type="NCBI Taxonomy" id="101127"/>
    <lineage>
        <taxon>Eukaryota</taxon>
        <taxon>Fungi</taxon>
        <taxon>Fungi incertae sedis</taxon>
        <taxon>Mucoromycota</taxon>
        <taxon>Mucoromycotina</taxon>
        <taxon>Mucoromycetes</taxon>
        <taxon>Mucorales</taxon>
        <taxon>Cunninghamellaceae</taxon>
        <taxon>Hesseltinella</taxon>
    </lineage>
</organism>
<comment type="caution">
    <text evidence="2">The sequence shown here is derived from an EMBL/GenBank/DDBJ whole genome shotgun (WGS) entry which is preliminary data.</text>
</comment>
<feature type="domain" description="F-box" evidence="1">
    <location>
        <begin position="91"/>
        <end position="128"/>
    </location>
</feature>
<evidence type="ECO:0000313" key="2">
    <source>
        <dbReference type="EMBL" id="ORX59378.1"/>
    </source>
</evidence>
<dbReference type="SUPFAM" id="SSF81383">
    <property type="entry name" value="F-box domain"/>
    <property type="match status" value="1"/>
</dbReference>
<dbReference type="Gene3D" id="1.20.1280.50">
    <property type="match status" value="1"/>
</dbReference>
<protein>
    <recommendedName>
        <fullName evidence="1">F-box domain-containing protein</fullName>
    </recommendedName>
</protein>
<dbReference type="InterPro" id="IPR001810">
    <property type="entry name" value="F-box_dom"/>
</dbReference>
<dbReference type="InterPro" id="IPR036047">
    <property type="entry name" value="F-box-like_dom_sf"/>
</dbReference>
<dbReference type="EMBL" id="MCGT01000005">
    <property type="protein sequence ID" value="ORX59378.1"/>
    <property type="molecule type" value="Genomic_DNA"/>
</dbReference>
<sequence length="250" mass="28378">MLHHFIESLSKEVKFRLKTTKRQPSASSSLIIRYNKDCRPACAQTSNANNASKDEGKQQATELVEEPADAETSAIVSGYIIPHLSPATYPDVWCQIFAFVDIRDLLQLSMTCRHFYQIISHLWLWTNILSTLGKLIKKGKSPMFQVMAIQHKRGLCERCYTTGAPSGSGGVVKMIFKPELDMPAQDLCLQCRRGLLSKEVEPDWHPFGFSHRITHSRTSGQFHFDPDNYGLHFITARHPIHGRNTLLLLQ</sequence>
<dbReference type="Pfam" id="PF12937">
    <property type="entry name" value="F-box-like"/>
    <property type="match status" value="1"/>
</dbReference>
<dbReference type="OrthoDB" id="2411074at2759"/>
<evidence type="ECO:0000313" key="3">
    <source>
        <dbReference type="Proteomes" id="UP000242146"/>
    </source>
</evidence>
<accession>A0A1X2GQP3</accession>
<name>A0A1X2GQP3_9FUNG</name>
<dbReference type="Proteomes" id="UP000242146">
    <property type="component" value="Unassembled WGS sequence"/>
</dbReference>
<dbReference type="AlphaFoldDB" id="A0A1X2GQP3"/>
<proteinExistence type="predicted"/>
<keyword evidence="3" id="KW-1185">Reference proteome</keyword>